<feature type="region of interest" description="Disordered" evidence="1">
    <location>
        <begin position="1"/>
        <end position="28"/>
    </location>
</feature>
<evidence type="ECO:0000313" key="3">
    <source>
        <dbReference type="Proteomes" id="UP001428341"/>
    </source>
</evidence>
<keyword evidence="3" id="KW-1185">Reference proteome</keyword>
<dbReference type="AlphaFoldDB" id="A0AAP0QHS3"/>
<dbReference type="Proteomes" id="UP001428341">
    <property type="component" value="Unassembled WGS sequence"/>
</dbReference>
<gene>
    <name evidence="2" type="ORF">WN944_003217</name>
</gene>
<protein>
    <submittedName>
        <fullName evidence="2">Uncharacterized protein</fullName>
    </submittedName>
</protein>
<dbReference type="EMBL" id="JBCGBO010000006">
    <property type="protein sequence ID" value="KAK9192524.1"/>
    <property type="molecule type" value="Genomic_DNA"/>
</dbReference>
<evidence type="ECO:0000313" key="2">
    <source>
        <dbReference type="EMBL" id="KAK9192524.1"/>
    </source>
</evidence>
<comment type="caution">
    <text evidence="2">The sequence shown here is derived from an EMBL/GenBank/DDBJ whole genome shotgun (WGS) entry which is preliminary data.</text>
</comment>
<proteinExistence type="predicted"/>
<evidence type="ECO:0000256" key="1">
    <source>
        <dbReference type="SAM" id="MobiDB-lite"/>
    </source>
</evidence>
<organism evidence="2 3">
    <name type="scientific">Citrus x changshan-huyou</name>
    <dbReference type="NCBI Taxonomy" id="2935761"/>
    <lineage>
        <taxon>Eukaryota</taxon>
        <taxon>Viridiplantae</taxon>
        <taxon>Streptophyta</taxon>
        <taxon>Embryophyta</taxon>
        <taxon>Tracheophyta</taxon>
        <taxon>Spermatophyta</taxon>
        <taxon>Magnoliopsida</taxon>
        <taxon>eudicotyledons</taxon>
        <taxon>Gunneridae</taxon>
        <taxon>Pentapetalae</taxon>
        <taxon>rosids</taxon>
        <taxon>malvids</taxon>
        <taxon>Sapindales</taxon>
        <taxon>Rutaceae</taxon>
        <taxon>Aurantioideae</taxon>
        <taxon>Citrus</taxon>
    </lineage>
</organism>
<reference evidence="2 3" key="1">
    <citation type="submission" date="2024-05" db="EMBL/GenBank/DDBJ databases">
        <title>Haplotype-resolved chromosome-level genome assembly of Huyou (Citrus changshanensis).</title>
        <authorList>
            <person name="Miao C."/>
            <person name="Chen W."/>
            <person name="Wu Y."/>
            <person name="Wang L."/>
            <person name="Zhao S."/>
            <person name="Grierson D."/>
            <person name="Xu C."/>
            <person name="Chen K."/>
        </authorList>
    </citation>
    <scope>NUCLEOTIDE SEQUENCE [LARGE SCALE GENOMIC DNA]</scope>
    <source>
        <strain evidence="2">01-14</strain>
        <tissue evidence="2">Leaf</tissue>
    </source>
</reference>
<sequence length="101" mass="10705">MVASRWARFGAKEADGEEERTEAATKVGRSQRVLGGAPLVTARMAAADGSLSMESLSLECIDSSGEQRYVPQSVDSTGDHAADELVLVILFKDICLDSGES</sequence>
<accession>A0AAP0QHS3</accession>
<name>A0AAP0QHS3_9ROSI</name>